<evidence type="ECO:0000313" key="2">
    <source>
        <dbReference type="Proteomes" id="UP001228059"/>
    </source>
</evidence>
<dbReference type="RefSeq" id="WP_285956853.1">
    <property type="nucleotide sequence ID" value="NZ_CP127225.1"/>
</dbReference>
<dbReference type="EMBL" id="CP127225">
    <property type="protein sequence ID" value="WIX06575.1"/>
    <property type="molecule type" value="Genomic_DNA"/>
</dbReference>
<name>A0AAJ6GY06_9XANT</name>
<dbReference type="Proteomes" id="UP001228059">
    <property type="component" value="Chromosome"/>
</dbReference>
<reference evidence="1 2" key="1">
    <citation type="submission" date="2023-05" db="EMBL/GenBank/DDBJ databases">
        <title>Complete Genome Resource of Xanthomonas oryzae pv. leersiae Strain YNJC Isolated From Plateau Japonica Rice in Southwest China.</title>
        <authorList>
            <person name="Aa X."/>
            <person name="Mei L."/>
            <person name="Liu P."/>
            <person name="Yang Y."/>
            <person name="Tang C."/>
            <person name="Zhang F."/>
            <person name="Dong C."/>
            <person name="Wang B."/>
            <person name="Chen X."/>
            <person name="Dai L."/>
        </authorList>
    </citation>
    <scope>NUCLEOTIDE SEQUENCE [LARGE SCALE GENOMIC DNA]</scope>
    <source>
        <strain evidence="1 2">YNJC</strain>
    </source>
</reference>
<proteinExistence type="predicted"/>
<sequence length="111" mass="12471">MTSDRECANKYAEQLGVPPIESLTVDDFIIAMSFISSEFRGFFIIKFDGERVVGRYTFALNLIEEKGLSLRKDVDSIVDGIEFIFSELYNNNIIINNNFMNSCGAGVKPTV</sequence>
<dbReference type="AlphaFoldDB" id="A0AAJ6GY06"/>
<evidence type="ECO:0000313" key="1">
    <source>
        <dbReference type="EMBL" id="WIX06575.1"/>
    </source>
</evidence>
<organism evidence="1 2">
    <name type="scientific">Xanthomonas oryzae pv. leersiae</name>
    <dbReference type="NCBI Taxonomy" id="3112258"/>
    <lineage>
        <taxon>Bacteria</taxon>
        <taxon>Pseudomonadati</taxon>
        <taxon>Pseudomonadota</taxon>
        <taxon>Gammaproteobacteria</taxon>
        <taxon>Lysobacterales</taxon>
        <taxon>Lysobacteraceae</taxon>
        <taxon>Xanthomonas</taxon>
    </lineage>
</organism>
<accession>A0AAJ6GY06</accession>
<gene>
    <name evidence="1" type="ORF">QN060_21555</name>
</gene>
<protein>
    <submittedName>
        <fullName evidence="1">Uncharacterized protein</fullName>
    </submittedName>
</protein>